<feature type="zinc finger region" description="C3H1-type" evidence="4">
    <location>
        <begin position="343"/>
        <end position="369"/>
    </location>
</feature>
<feature type="compositionally biased region" description="Basic and acidic residues" evidence="5">
    <location>
        <begin position="16"/>
        <end position="61"/>
    </location>
</feature>
<feature type="zinc finger region" description="C3H1-type" evidence="4">
    <location>
        <begin position="292"/>
        <end position="319"/>
    </location>
</feature>
<feature type="compositionally biased region" description="Basic and acidic residues" evidence="5">
    <location>
        <begin position="153"/>
        <end position="163"/>
    </location>
</feature>
<dbReference type="Gene3D" id="4.10.1000.10">
    <property type="entry name" value="Zinc finger, CCCH-type"/>
    <property type="match status" value="2"/>
</dbReference>
<feature type="domain" description="C3H1-type" evidence="6">
    <location>
        <begin position="208"/>
        <end position="235"/>
    </location>
</feature>
<feature type="domain" description="C3H1-type" evidence="6">
    <location>
        <begin position="292"/>
        <end position="319"/>
    </location>
</feature>
<evidence type="ECO:0000256" key="5">
    <source>
        <dbReference type="SAM" id="MobiDB-lite"/>
    </source>
</evidence>
<keyword evidence="2 4" id="KW-0863">Zinc-finger</keyword>
<feature type="region of interest" description="Disordered" evidence="5">
    <location>
        <begin position="421"/>
        <end position="443"/>
    </location>
</feature>
<feature type="compositionally biased region" description="Basic residues" evidence="5">
    <location>
        <begin position="130"/>
        <end position="152"/>
    </location>
</feature>
<feature type="compositionally biased region" description="Basic and acidic residues" evidence="5">
    <location>
        <begin position="807"/>
        <end position="835"/>
    </location>
</feature>
<comment type="caution">
    <text evidence="7">The sequence shown here is derived from an EMBL/GenBank/DDBJ whole genome shotgun (WGS) entry which is preliminary data.</text>
</comment>
<feature type="region of interest" description="Disordered" evidence="5">
    <location>
        <begin position="119"/>
        <end position="205"/>
    </location>
</feature>
<dbReference type="InterPro" id="IPR052650">
    <property type="entry name" value="Zinc_finger_CCCH"/>
</dbReference>
<dbReference type="GO" id="GO:0008270">
    <property type="term" value="F:zinc ion binding"/>
    <property type="evidence" value="ECO:0007669"/>
    <property type="project" value="UniProtKB-KW"/>
</dbReference>
<dbReference type="Pfam" id="PF14608">
    <property type="entry name" value="zf-CCCH_2"/>
    <property type="match status" value="2"/>
</dbReference>
<keyword evidence="3 4" id="KW-0862">Zinc</keyword>
<reference evidence="7 8" key="1">
    <citation type="journal article" date="2021" name="Nat. Commun.">
        <title>Incipient diploidization of the medicinal plant Perilla within 10,000 years.</title>
        <authorList>
            <person name="Zhang Y."/>
            <person name="Shen Q."/>
            <person name="Leng L."/>
            <person name="Zhang D."/>
            <person name="Chen S."/>
            <person name="Shi Y."/>
            <person name="Ning Z."/>
            <person name="Chen S."/>
        </authorList>
    </citation>
    <scope>NUCLEOTIDE SEQUENCE [LARGE SCALE GENOMIC DNA]</scope>
    <source>
        <strain evidence="8">cv. PC099</strain>
    </source>
</reference>
<feature type="region of interest" description="Disordered" evidence="5">
    <location>
        <begin position="1"/>
        <end position="102"/>
    </location>
</feature>
<feature type="zinc finger region" description="C3H1-type" evidence="4">
    <location>
        <begin position="208"/>
        <end position="235"/>
    </location>
</feature>
<evidence type="ECO:0000256" key="4">
    <source>
        <dbReference type="PROSITE-ProRule" id="PRU00723"/>
    </source>
</evidence>
<gene>
    <name evidence="7" type="ORF">C2S53_017832</name>
</gene>
<dbReference type="SMART" id="SM00356">
    <property type="entry name" value="ZnF_C3H1"/>
    <property type="match status" value="3"/>
</dbReference>
<keyword evidence="8" id="KW-1185">Reference proteome</keyword>
<keyword evidence="1 4" id="KW-0479">Metal-binding</keyword>
<dbReference type="SUPFAM" id="SSF90229">
    <property type="entry name" value="CCCH zinc finger"/>
    <property type="match status" value="1"/>
</dbReference>
<evidence type="ECO:0000256" key="1">
    <source>
        <dbReference type="ARBA" id="ARBA00022723"/>
    </source>
</evidence>
<dbReference type="InterPro" id="IPR036855">
    <property type="entry name" value="Znf_CCCH_sf"/>
</dbReference>
<name>A0AAD4IYW1_PERFH</name>
<evidence type="ECO:0000256" key="2">
    <source>
        <dbReference type="ARBA" id="ARBA00022771"/>
    </source>
</evidence>
<dbReference type="PROSITE" id="PS50103">
    <property type="entry name" value="ZF_C3H1"/>
    <property type="match status" value="3"/>
</dbReference>
<dbReference type="InterPro" id="IPR041367">
    <property type="entry name" value="Znf-CCCH_4"/>
</dbReference>
<evidence type="ECO:0000313" key="7">
    <source>
        <dbReference type="EMBL" id="KAH6824132.1"/>
    </source>
</evidence>
<organism evidence="7 8">
    <name type="scientific">Perilla frutescens var. hirtella</name>
    <name type="common">Perilla citriodora</name>
    <name type="synonym">Perilla setoyensis</name>
    <dbReference type="NCBI Taxonomy" id="608512"/>
    <lineage>
        <taxon>Eukaryota</taxon>
        <taxon>Viridiplantae</taxon>
        <taxon>Streptophyta</taxon>
        <taxon>Embryophyta</taxon>
        <taxon>Tracheophyta</taxon>
        <taxon>Spermatophyta</taxon>
        <taxon>Magnoliopsida</taxon>
        <taxon>eudicotyledons</taxon>
        <taxon>Gunneridae</taxon>
        <taxon>Pentapetalae</taxon>
        <taxon>asterids</taxon>
        <taxon>lamiids</taxon>
        <taxon>Lamiales</taxon>
        <taxon>Lamiaceae</taxon>
        <taxon>Nepetoideae</taxon>
        <taxon>Elsholtzieae</taxon>
        <taxon>Perilla</taxon>
    </lineage>
</organism>
<dbReference type="Proteomes" id="UP001190926">
    <property type="component" value="Unassembled WGS sequence"/>
</dbReference>
<dbReference type="AlphaFoldDB" id="A0AAD4IYW1"/>
<feature type="region of interest" description="Disordered" evidence="5">
    <location>
        <begin position="368"/>
        <end position="395"/>
    </location>
</feature>
<dbReference type="PANTHER" id="PTHR36886">
    <property type="entry name" value="PROTEIN FRIGIDA-ESSENTIAL 1"/>
    <property type="match status" value="1"/>
</dbReference>
<feature type="domain" description="C3H1-type" evidence="6">
    <location>
        <begin position="343"/>
        <end position="369"/>
    </location>
</feature>
<feature type="region of interest" description="Disordered" evidence="5">
    <location>
        <begin position="806"/>
        <end position="835"/>
    </location>
</feature>
<evidence type="ECO:0000259" key="6">
    <source>
        <dbReference type="PROSITE" id="PS50103"/>
    </source>
</evidence>
<feature type="region of interest" description="Disordered" evidence="5">
    <location>
        <begin position="458"/>
        <end position="478"/>
    </location>
</feature>
<accession>A0AAD4IYW1</accession>
<dbReference type="InterPro" id="IPR000571">
    <property type="entry name" value="Znf_CCCH"/>
</dbReference>
<dbReference type="PANTHER" id="PTHR36886:SF8">
    <property type="entry name" value="ZINC FINGER CCCH DOMAIN-CONTAINING PROTEIN 38"/>
    <property type="match status" value="1"/>
</dbReference>
<proteinExistence type="predicted"/>
<evidence type="ECO:0000256" key="3">
    <source>
        <dbReference type="ARBA" id="ARBA00022833"/>
    </source>
</evidence>
<feature type="region of interest" description="Disordered" evidence="5">
    <location>
        <begin position="768"/>
        <end position="790"/>
    </location>
</feature>
<dbReference type="EMBL" id="SDAM02000517">
    <property type="protein sequence ID" value="KAH6824132.1"/>
    <property type="molecule type" value="Genomic_DNA"/>
</dbReference>
<feature type="compositionally biased region" description="Low complexity" evidence="5">
    <location>
        <begin position="423"/>
        <end position="433"/>
    </location>
</feature>
<evidence type="ECO:0000313" key="8">
    <source>
        <dbReference type="Proteomes" id="UP001190926"/>
    </source>
</evidence>
<dbReference type="Pfam" id="PF18044">
    <property type="entry name" value="zf-CCCH_4"/>
    <property type="match status" value="1"/>
</dbReference>
<protein>
    <submittedName>
        <fullName evidence="7">Zinc finger CCCH domain protein</fullName>
    </submittedName>
</protein>
<sequence>MGDRRNRKSFWDTEDETKHMSGMREHNSWAGKDHHSSHGSGRYHEFSDSRTTSTRDSRDHSGSGWPSWKSTEEHPIAPMSHGFKNTYEGKEMGGGKRYNKNISPGFEEMELHNYSHAHEYERSHSQRYMGKGRSRSRSRSRTRGRSRSRSLSRGRESERERGRGWSRSRSRSRSDGYGYANDNRRSRSPVGDYRRPSYVWSDKRSGQEKSSQICRDYASGRCRKGGQCRFFHPNSISRRDGDLLEDDRVESWRSRSDHSQFSKHSYTRLGFESRNDVSDLYHGEDEQFLNRSRNSISCRDFKIGNCRWGDACRFSHDVASADSFGQDTRDTTFDKDFDHHQLKIGKPLCKFFAAGKCNRDNCRFSHEDPNLNNLEGRLDKGNESQSSHDKSNWRNAAKWDGWDDAIRTSDTPMLPGWGEAIATNTTSTDDTTNGPSKDRWGLTSNENKIWGMQEWTSNSLDRERQPSLPGESGSYGGDMGPAKSIVEDNMPNKREHLILHGLQPQNKDGIVNLHGLSVLQENQGLTAEALQQNVPPASHIQPQYRGVLKSNSMSSFGSNVFDEVKDTRYTNHPSLQSGQGFNQNGISMFPGHSAISNESDRGQNKLYADLKRPETHIMSPLNVQIHGQSDKKTVQLPGLLEAKVPQILTNLLTSKHLDHVSSSPVTNAGQQVSPVTDLVSLTQSLVNERSQTYAGIDVSNSRGMLPSLSSITGRPSLVNTTNVQDNVRVVSLDQCNSMGNDRENSEPGNHCLGLGTEQDIQMQLRRSSPSSIVDTGVESSKLEYPESPRQQGEVVANLGVTGVSKATGEESKGVQENRPSENVDGQGKLEEGSANKDEKGLRLFKNSLVELVKDILKPTWKEGHMSREVHKTVVKKVADKVSSTIQVDHIPKTQDKVDLYLSSSKPKITKLVQAYVERSRKPEA</sequence>
<feature type="compositionally biased region" description="Basic and acidic residues" evidence="5">
    <location>
        <begin position="376"/>
        <end position="392"/>
    </location>
</feature>